<evidence type="ECO:0000256" key="1">
    <source>
        <dbReference type="ARBA" id="ARBA00004777"/>
    </source>
</evidence>
<sequence length="310" mass="34314">MDTLIIKDEVLPNLIFTEVKADIASLKQQYNKTPGIAFIGFGDVPLAKYVIPLHVKAAQDAGFRVVTQIKPDEITEEELFDAIDKLNANPEIDAILVLQPLPLHLNPLRVINRVNPDKEVEGFHPLNMMATLMPDALDNKYTMCLPGALEAILQNNQIALPKDAEWVLLLDNEFIENPLVRMVARTAILKSLPADSSVTFVNKNSAHLIEHCKRADVLVVVTKSPEYVRTEWLKPGVFIIDIYSNLVNEVPSKKDPSHFIPVIRGGVNVESIKGIASGIIPIPGGLMTVVLGILLKNATISFRNRLQSQQ</sequence>
<dbReference type="RefSeq" id="WP_068706274.1">
    <property type="nucleotide sequence ID" value="NZ_BDCR01000004.1"/>
</dbReference>
<evidence type="ECO:0000259" key="12">
    <source>
        <dbReference type="Pfam" id="PF00763"/>
    </source>
</evidence>
<dbReference type="Gene3D" id="3.40.50.10860">
    <property type="entry name" value="Leucine Dehydrogenase, chain A, domain 1"/>
    <property type="match status" value="1"/>
</dbReference>
<dbReference type="Pfam" id="PF00763">
    <property type="entry name" value="THF_DHG_CYH"/>
    <property type="match status" value="1"/>
</dbReference>
<dbReference type="InterPro" id="IPR020631">
    <property type="entry name" value="THF_DH/CycHdrlase_NAD-bd_dom"/>
</dbReference>
<evidence type="ECO:0000313" key="15">
    <source>
        <dbReference type="Proteomes" id="UP000076586"/>
    </source>
</evidence>
<dbReference type="InterPro" id="IPR046346">
    <property type="entry name" value="Aminoacid_DH-like_N_sf"/>
</dbReference>
<keyword evidence="7" id="KW-0560">Oxidoreductase</keyword>
<evidence type="ECO:0000256" key="2">
    <source>
        <dbReference type="ARBA" id="ARBA00022563"/>
    </source>
</evidence>
<keyword evidence="11" id="KW-0472">Membrane</keyword>
<protein>
    <submittedName>
        <fullName evidence="14">Methylenetetrahydrofolate dehydrogenase</fullName>
    </submittedName>
</protein>
<evidence type="ECO:0000256" key="6">
    <source>
        <dbReference type="ARBA" id="ARBA00022857"/>
    </source>
</evidence>
<comment type="pathway">
    <text evidence="1">One-carbon metabolism; tetrahydrofolate interconversion.</text>
</comment>
<keyword evidence="2" id="KW-0554">One-carbon metabolism</keyword>
<keyword evidence="9" id="KW-0486">Methionine biosynthesis</keyword>
<evidence type="ECO:0000256" key="8">
    <source>
        <dbReference type="ARBA" id="ARBA00023102"/>
    </source>
</evidence>
<feature type="domain" description="Tetrahydrofolate dehydrogenase/cyclohydrolase NAD(P)-binding" evidence="13">
    <location>
        <begin position="144"/>
        <end position="303"/>
    </location>
</feature>
<dbReference type="Pfam" id="PF02882">
    <property type="entry name" value="THF_DHG_CYH_C"/>
    <property type="match status" value="1"/>
</dbReference>
<dbReference type="AlphaFoldDB" id="A0A171AUU3"/>
<dbReference type="Proteomes" id="UP000076586">
    <property type="component" value="Unassembled WGS sequence"/>
</dbReference>
<dbReference type="InterPro" id="IPR020630">
    <property type="entry name" value="THF_DH/CycHdrlase_cat_dom"/>
</dbReference>
<reference evidence="15" key="2">
    <citation type="journal article" date="2017" name="Genome Announc.">
        <title>Draft genome sequence of Paludibacter jiangxiensis NM7(T), a propionate-producing fermentative bacterium.</title>
        <authorList>
            <person name="Qiu Y.-L."/>
            <person name="Tourlousse D.M."/>
            <person name="Matsuura N."/>
            <person name="Ohashi A."/>
            <person name="Sekiguchi Y."/>
        </authorList>
    </citation>
    <scope>NUCLEOTIDE SEQUENCE [LARGE SCALE GENOMIC DNA]</scope>
    <source>
        <strain evidence="15">NM7</strain>
    </source>
</reference>
<organism evidence="14 15">
    <name type="scientific">Paludibacter jiangxiensis</name>
    <dbReference type="NCBI Taxonomy" id="681398"/>
    <lineage>
        <taxon>Bacteria</taxon>
        <taxon>Pseudomonadati</taxon>
        <taxon>Bacteroidota</taxon>
        <taxon>Bacteroidia</taxon>
        <taxon>Bacteroidales</taxon>
        <taxon>Paludibacteraceae</taxon>
        <taxon>Paludibacter</taxon>
    </lineage>
</organism>
<dbReference type="GO" id="GO:0004488">
    <property type="term" value="F:methylenetetrahydrofolate dehydrogenase (NADP+) activity"/>
    <property type="evidence" value="ECO:0007669"/>
    <property type="project" value="InterPro"/>
</dbReference>
<reference evidence="15" key="1">
    <citation type="submission" date="2016-04" db="EMBL/GenBank/DDBJ databases">
        <title>Draft genome sequence of Paludibacter jiangxiensis strain NM7.</title>
        <authorList>
            <person name="Qiu Y."/>
            <person name="Matsuura N."/>
            <person name="Ohashi A."/>
            <person name="Tourlousse M.D."/>
            <person name="Sekiguchi Y."/>
        </authorList>
    </citation>
    <scope>NUCLEOTIDE SEQUENCE [LARGE SCALE GENOMIC DNA]</scope>
    <source>
        <strain evidence="15">NM7</strain>
    </source>
</reference>
<accession>A0A171AUU3</accession>
<dbReference type="EMBL" id="BDCR01000004">
    <property type="protein sequence ID" value="GAT64306.1"/>
    <property type="molecule type" value="Genomic_DNA"/>
</dbReference>
<evidence type="ECO:0000256" key="10">
    <source>
        <dbReference type="ARBA" id="ARBA00023268"/>
    </source>
</evidence>
<dbReference type="GO" id="GO:0004477">
    <property type="term" value="F:methenyltetrahydrofolate cyclohydrolase activity"/>
    <property type="evidence" value="ECO:0007669"/>
    <property type="project" value="TreeGrafter"/>
</dbReference>
<evidence type="ECO:0000256" key="3">
    <source>
        <dbReference type="ARBA" id="ARBA00022605"/>
    </source>
</evidence>
<keyword evidence="11" id="KW-0812">Transmembrane</keyword>
<keyword evidence="8" id="KW-0368">Histidine biosynthesis</keyword>
<dbReference type="InterPro" id="IPR036291">
    <property type="entry name" value="NAD(P)-bd_dom_sf"/>
</dbReference>
<dbReference type="Gene3D" id="3.40.50.720">
    <property type="entry name" value="NAD(P)-binding Rossmann-like Domain"/>
    <property type="match status" value="1"/>
</dbReference>
<dbReference type="GO" id="GO:0009086">
    <property type="term" value="P:methionine biosynthetic process"/>
    <property type="evidence" value="ECO:0007669"/>
    <property type="project" value="UniProtKB-KW"/>
</dbReference>
<gene>
    <name evidence="14" type="ORF">PJIAN_4856</name>
</gene>
<dbReference type="GO" id="GO:0006164">
    <property type="term" value="P:purine nucleotide biosynthetic process"/>
    <property type="evidence" value="ECO:0007669"/>
    <property type="project" value="UniProtKB-KW"/>
</dbReference>
<evidence type="ECO:0000256" key="5">
    <source>
        <dbReference type="ARBA" id="ARBA00022801"/>
    </source>
</evidence>
<dbReference type="GO" id="GO:0000105">
    <property type="term" value="P:L-histidine biosynthetic process"/>
    <property type="evidence" value="ECO:0007669"/>
    <property type="project" value="UniProtKB-KW"/>
</dbReference>
<dbReference type="OrthoDB" id="9803580at2"/>
<name>A0A171AUU3_9BACT</name>
<dbReference type="PANTHER" id="PTHR48099">
    <property type="entry name" value="C-1-TETRAHYDROFOLATE SYNTHASE, CYTOPLASMIC-RELATED"/>
    <property type="match status" value="1"/>
</dbReference>
<evidence type="ECO:0000313" key="14">
    <source>
        <dbReference type="EMBL" id="GAT64306.1"/>
    </source>
</evidence>
<comment type="caution">
    <text evidence="14">The sequence shown here is derived from an EMBL/GenBank/DDBJ whole genome shotgun (WGS) entry which is preliminary data.</text>
</comment>
<dbReference type="PRINTS" id="PR00085">
    <property type="entry name" value="THFDHDRGNASE"/>
</dbReference>
<dbReference type="InterPro" id="IPR000672">
    <property type="entry name" value="THF_DH/CycHdrlase"/>
</dbReference>
<dbReference type="SUPFAM" id="SSF53223">
    <property type="entry name" value="Aminoacid dehydrogenase-like, N-terminal domain"/>
    <property type="match status" value="1"/>
</dbReference>
<evidence type="ECO:0000259" key="13">
    <source>
        <dbReference type="Pfam" id="PF02882"/>
    </source>
</evidence>
<evidence type="ECO:0000256" key="4">
    <source>
        <dbReference type="ARBA" id="ARBA00022755"/>
    </source>
</evidence>
<feature type="domain" description="Tetrahydrofolate dehydrogenase/cyclohydrolase catalytic" evidence="12">
    <location>
        <begin position="15"/>
        <end position="121"/>
    </location>
</feature>
<dbReference type="SUPFAM" id="SSF51735">
    <property type="entry name" value="NAD(P)-binding Rossmann-fold domains"/>
    <property type="match status" value="1"/>
</dbReference>
<evidence type="ECO:0000256" key="7">
    <source>
        <dbReference type="ARBA" id="ARBA00023002"/>
    </source>
</evidence>
<keyword evidence="6" id="KW-0521">NADP</keyword>
<keyword evidence="5" id="KW-0378">Hydrolase</keyword>
<keyword evidence="3" id="KW-0028">Amino-acid biosynthesis</keyword>
<dbReference type="STRING" id="681398.PJIAN_4856"/>
<dbReference type="GO" id="GO:0035999">
    <property type="term" value="P:tetrahydrofolate interconversion"/>
    <property type="evidence" value="ECO:0007669"/>
    <property type="project" value="TreeGrafter"/>
</dbReference>
<keyword evidence="10" id="KW-0511">Multifunctional enzyme</keyword>
<keyword evidence="11" id="KW-1133">Transmembrane helix</keyword>
<dbReference type="PANTHER" id="PTHR48099:SF5">
    <property type="entry name" value="C-1-TETRAHYDROFOLATE SYNTHASE, CYTOPLASMIC"/>
    <property type="match status" value="1"/>
</dbReference>
<feature type="transmembrane region" description="Helical" evidence="11">
    <location>
        <begin position="274"/>
        <end position="295"/>
    </location>
</feature>
<proteinExistence type="predicted"/>
<evidence type="ECO:0000256" key="11">
    <source>
        <dbReference type="SAM" id="Phobius"/>
    </source>
</evidence>
<keyword evidence="15" id="KW-1185">Reference proteome</keyword>
<keyword evidence="4" id="KW-0658">Purine biosynthesis</keyword>
<dbReference type="GO" id="GO:0005829">
    <property type="term" value="C:cytosol"/>
    <property type="evidence" value="ECO:0007669"/>
    <property type="project" value="TreeGrafter"/>
</dbReference>
<evidence type="ECO:0000256" key="9">
    <source>
        <dbReference type="ARBA" id="ARBA00023167"/>
    </source>
</evidence>